<dbReference type="EMBL" id="JANAVB010041025">
    <property type="protein sequence ID" value="KAJ6797037.1"/>
    <property type="molecule type" value="Genomic_DNA"/>
</dbReference>
<proteinExistence type="predicted"/>
<reference evidence="3" key="1">
    <citation type="journal article" date="2023" name="GigaByte">
        <title>Genome assembly of the bearded iris, Iris pallida Lam.</title>
        <authorList>
            <person name="Bruccoleri R.E."/>
            <person name="Oakeley E.J."/>
            <person name="Faust A.M.E."/>
            <person name="Altorfer M."/>
            <person name="Dessus-Babus S."/>
            <person name="Burckhardt D."/>
            <person name="Oertli M."/>
            <person name="Naumann U."/>
            <person name="Petersen F."/>
            <person name="Wong J."/>
        </authorList>
    </citation>
    <scope>NUCLEOTIDE SEQUENCE</scope>
    <source>
        <strain evidence="3">GSM-AAB239-AS_SAM_17_03QT</strain>
    </source>
</reference>
<name>A0AAX6HXP6_IRIPA</name>
<dbReference type="EMBL" id="JANAVB010005796">
    <property type="protein sequence ID" value="KAJ6845840.1"/>
    <property type="molecule type" value="Genomic_DNA"/>
</dbReference>
<sequence>MRGGLAIRAGRRARLAADREGTATGNRRQWRSTPRRWPDAAGADERMRGGLAVAGGDGSEGYRAVKRADRRTEAENGRGLSPGGWALKEEVGHGGLDGGWFAGVWCRRAEHRLGL</sequence>
<comment type="caution">
    <text evidence="3">The sequence shown here is derived from an EMBL/GenBank/DDBJ whole genome shotgun (WGS) entry which is preliminary data.</text>
</comment>
<dbReference type="Proteomes" id="UP001140949">
    <property type="component" value="Unassembled WGS sequence"/>
</dbReference>
<gene>
    <name evidence="2" type="ORF">M6B38_221345</name>
    <name evidence="3" type="ORF">M6B38_285955</name>
</gene>
<evidence type="ECO:0000313" key="4">
    <source>
        <dbReference type="Proteomes" id="UP001140949"/>
    </source>
</evidence>
<feature type="region of interest" description="Disordered" evidence="1">
    <location>
        <begin position="1"/>
        <end position="42"/>
    </location>
</feature>
<organism evidence="3 4">
    <name type="scientific">Iris pallida</name>
    <name type="common">Sweet iris</name>
    <dbReference type="NCBI Taxonomy" id="29817"/>
    <lineage>
        <taxon>Eukaryota</taxon>
        <taxon>Viridiplantae</taxon>
        <taxon>Streptophyta</taxon>
        <taxon>Embryophyta</taxon>
        <taxon>Tracheophyta</taxon>
        <taxon>Spermatophyta</taxon>
        <taxon>Magnoliopsida</taxon>
        <taxon>Liliopsida</taxon>
        <taxon>Asparagales</taxon>
        <taxon>Iridaceae</taxon>
        <taxon>Iridoideae</taxon>
        <taxon>Irideae</taxon>
        <taxon>Iris</taxon>
    </lineage>
</organism>
<accession>A0AAX6HXP6</accession>
<protein>
    <submittedName>
        <fullName evidence="3">Uncharacterized protein</fullName>
    </submittedName>
</protein>
<dbReference type="AlphaFoldDB" id="A0AAX6HXP6"/>
<evidence type="ECO:0000313" key="2">
    <source>
        <dbReference type="EMBL" id="KAJ6797037.1"/>
    </source>
</evidence>
<evidence type="ECO:0000313" key="3">
    <source>
        <dbReference type="EMBL" id="KAJ6845840.1"/>
    </source>
</evidence>
<keyword evidence="4" id="KW-1185">Reference proteome</keyword>
<reference evidence="3" key="2">
    <citation type="submission" date="2023-04" db="EMBL/GenBank/DDBJ databases">
        <authorList>
            <person name="Bruccoleri R.E."/>
            <person name="Oakeley E.J."/>
            <person name="Faust A.-M."/>
            <person name="Dessus-Babus S."/>
            <person name="Altorfer M."/>
            <person name="Burckhardt D."/>
            <person name="Oertli M."/>
            <person name="Naumann U."/>
            <person name="Petersen F."/>
            <person name="Wong J."/>
        </authorList>
    </citation>
    <scope>NUCLEOTIDE SEQUENCE</scope>
    <source>
        <strain evidence="3">GSM-AAB239-AS_SAM_17_03QT</strain>
        <tissue evidence="3">Leaf</tissue>
    </source>
</reference>
<evidence type="ECO:0000256" key="1">
    <source>
        <dbReference type="SAM" id="MobiDB-lite"/>
    </source>
</evidence>